<dbReference type="KEGG" id="apuu:APUU_31320A"/>
<evidence type="ECO:0000313" key="2">
    <source>
        <dbReference type="EMBL" id="BCS23095.1"/>
    </source>
</evidence>
<name>A0A7R8AN23_9EURO</name>
<organism evidence="2 3">
    <name type="scientific">Aspergillus puulaauensis</name>
    <dbReference type="NCBI Taxonomy" id="1220207"/>
    <lineage>
        <taxon>Eukaryota</taxon>
        <taxon>Fungi</taxon>
        <taxon>Dikarya</taxon>
        <taxon>Ascomycota</taxon>
        <taxon>Pezizomycotina</taxon>
        <taxon>Eurotiomycetes</taxon>
        <taxon>Eurotiomycetidae</taxon>
        <taxon>Eurotiales</taxon>
        <taxon>Aspergillaceae</taxon>
        <taxon>Aspergillus</taxon>
    </lineage>
</organism>
<accession>A0A7R8AN23</accession>
<feature type="chain" id="PRO_5031313454" evidence="1">
    <location>
        <begin position="21"/>
        <end position="163"/>
    </location>
</feature>
<reference evidence="2" key="2">
    <citation type="submission" date="2021-02" db="EMBL/GenBank/DDBJ databases">
        <title>Aspergillus puulaauensis MK2 genome sequence.</title>
        <authorList>
            <person name="Futagami T."/>
            <person name="Mori K."/>
            <person name="Kadooka C."/>
            <person name="Tanaka T."/>
        </authorList>
    </citation>
    <scope>NUCLEOTIDE SEQUENCE</scope>
    <source>
        <strain evidence="2">MK2</strain>
    </source>
</reference>
<dbReference type="Proteomes" id="UP000654913">
    <property type="component" value="Chromosome 3"/>
</dbReference>
<feature type="signal peptide" evidence="1">
    <location>
        <begin position="1"/>
        <end position="20"/>
    </location>
</feature>
<keyword evidence="3" id="KW-1185">Reference proteome</keyword>
<evidence type="ECO:0000313" key="3">
    <source>
        <dbReference type="Proteomes" id="UP000654913"/>
    </source>
</evidence>
<dbReference type="EMBL" id="AP024445">
    <property type="protein sequence ID" value="BCS23095.1"/>
    <property type="molecule type" value="Genomic_DNA"/>
</dbReference>
<evidence type="ECO:0000256" key="1">
    <source>
        <dbReference type="SAM" id="SignalP"/>
    </source>
</evidence>
<reference evidence="2" key="1">
    <citation type="submission" date="2021-01" db="EMBL/GenBank/DDBJ databases">
        <authorList>
            <consortium name="Aspergillus puulaauensis MK2 genome sequencing consortium"/>
            <person name="Kazuki M."/>
            <person name="Futagami T."/>
        </authorList>
    </citation>
    <scope>NUCLEOTIDE SEQUENCE</scope>
    <source>
        <strain evidence="2">MK2</strain>
    </source>
</reference>
<gene>
    <name evidence="2" type="ORF">APUU_31320A</name>
</gene>
<dbReference type="OrthoDB" id="10287171at2759"/>
<dbReference type="RefSeq" id="XP_041555289.1">
    <property type="nucleotide sequence ID" value="XM_041702511.1"/>
</dbReference>
<dbReference type="GeneID" id="64973100"/>
<sequence length="163" mass="17533">MRCLSIYAAVSLALVTPVVAQGKWIDLPSNEPGTISSDNSDTACLDSRARLRDSTCATFEVDDDGHIFTGSGDSRRWLHVDDDTEALELVSGDAPTGHWKGIKTVSPETTGLLSLFGVKKTAPQSPNYGPNWDSDGGGGYIKLKEWDGGRGGHHKQLRFTVNS</sequence>
<protein>
    <submittedName>
        <fullName evidence="2">Uncharacterized protein</fullName>
    </submittedName>
</protein>
<dbReference type="AlphaFoldDB" id="A0A7R8AN23"/>
<keyword evidence="1" id="KW-0732">Signal</keyword>
<proteinExistence type="predicted"/>